<dbReference type="Proteomes" id="UP000805614">
    <property type="component" value="Unassembled WGS sequence"/>
</dbReference>
<name>A0ABR7LYL6_9ACTN</name>
<protein>
    <recommendedName>
        <fullName evidence="1">HTH cro/C1-type domain-containing protein</fullName>
    </recommendedName>
</protein>
<feature type="domain" description="HTH cro/C1-type" evidence="1">
    <location>
        <begin position="13"/>
        <end position="77"/>
    </location>
</feature>
<evidence type="ECO:0000313" key="2">
    <source>
        <dbReference type="EMBL" id="MBC6469943.1"/>
    </source>
</evidence>
<proteinExistence type="predicted"/>
<reference evidence="2 3" key="1">
    <citation type="submission" date="2020-06" db="EMBL/GenBank/DDBJ databases">
        <title>Actinomadura xiongansis sp. nov., isolated from soil of Baiyangdian.</title>
        <authorList>
            <person name="Zhang X."/>
        </authorList>
    </citation>
    <scope>NUCLEOTIDE SEQUENCE [LARGE SCALE GENOMIC DNA]</scope>
    <source>
        <strain evidence="2 3">HBUM206468</strain>
    </source>
</reference>
<accession>A0ABR7LYL6</accession>
<comment type="caution">
    <text evidence="2">The sequence shown here is derived from an EMBL/GenBank/DDBJ whole genome shotgun (WGS) entry which is preliminary data.</text>
</comment>
<evidence type="ECO:0000313" key="3">
    <source>
        <dbReference type="Proteomes" id="UP000805614"/>
    </source>
</evidence>
<dbReference type="PROSITE" id="PS50943">
    <property type="entry name" value="HTH_CROC1"/>
    <property type="match status" value="1"/>
</dbReference>
<dbReference type="InterPro" id="IPR010982">
    <property type="entry name" value="Lambda_DNA-bd_dom_sf"/>
</dbReference>
<dbReference type="Gene3D" id="1.10.260.40">
    <property type="entry name" value="lambda repressor-like DNA-binding domains"/>
    <property type="match status" value="1"/>
</dbReference>
<keyword evidence="3" id="KW-1185">Reference proteome</keyword>
<dbReference type="CDD" id="cd00093">
    <property type="entry name" value="HTH_XRE"/>
    <property type="match status" value="1"/>
</dbReference>
<dbReference type="InterPro" id="IPR001387">
    <property type="entry name" value="Cro/C1-type_HTH"/>
</dbReference>
<sequence>MTEEAPPWWAVHLRAERERRGWNKHEMARRLHKAMGQEYPPLKSLVRQIRGWENGDHYPRDWRTAYAAAFGVDEGELFSSPSITSREEDVLRREFLGASLATGLALTSVPNCEVAGRQVGKEVVERLRQRTARLRRLDDFLGGADTYRIYAAELASTSKLVSEASYTEPTGRALLGLIAEQAAGRLGGVRRGLA</sequence>
<evidence type="ECO:0000259" key="1">
    <source>
        <dbReference type="PROSITE" id="PS50943"/>
    </source>
</evidence>
<gene>
    <name evidence="2" type="ORF">HKK74_31290</name>
</gene>
<dbReference type="RefSeq" id="WP_187246992.1">
    <property type="nucleotide sequence ID" value="NZ_BAAAOK010000017.1"/>
</dbReference>
<organism evidence="2 3">
    <name type="scientific">Actinomadura alba</name>
    <dbReference type="NCBI Taxonomy" id="406431"/>
    <lineage>
        <taxon>Bacteria</taxon>
        <taxon>Bacillati</taxon>
        <taxon>Actinomycetota</taxon>
        <taxon>Actinomycetes</taxon>
        <taxon>Streptosporangiales</taxon>
        <taxon>Thermomonosporaceae</taxon>
        <taxon>Actinomadura</taxon>
    </lineage>
</organism>
<dbReference type="EMBL" id="JABVEC010000034">
    <property type="protein sequence ID" value="MBC6469943.1"/>
    <property type="molecule type" value="Genomic_DNA"/>
</dbReference>